<dbReference type="Pfam" id="PF00027">
    <property type="entry name" value="cNMP_binding"/>
    <property type="match status" value="1"/>
</dbReference>
<dbReference type="SMART" id="SM00100">
    <property type="entry name" value="cNMP"/>
    <property type="match status" value="1"/>
</dbReference>
<dbReference type="PROSITE" id="PS50042">
    <property type="entry name" value="CNMP_BINDING_3"/>
    <property type="match status" value="1"/>
</dbReference>
<protein>
    <submittedName>
        <fullName evidence="2">Crp/Fnr family transcriptional regulator</fullName>
    </submittedName>
</protein>
<dbReference type="PANTHER" id="PTHR10217:SF435">
    <property type="entry name" value="POTASSIUM VOLTAGE-GATED CHANNEL PROTEIN EAG"/>
    <property type="match status" value="1"/>
</dbReference>
<proteinExistence type="predicted"/>
<gene>
    <name evidence="2" type="ORF">SH580_10950</name>
</gene>
<sequence length="125" mass="14242">MQKVEEYRTGEVILKQGKMDNGFYVLEKGAVEVYKNDIMLNVLIYPGTIFGEIGDILHTPRTCTVKARTQTKVIKYECPDLETLVEQHPDIAVKIMQTLASRLERTTQKLADLSNTSAFFSEEKK</sequence>
<dbReference type="PANTHER" id="PTHR10217">
    <property type="entry name" value="VOLTAGE AND LIGAND GATED POTASSIUM CHANNEL"/>
    <property type="match status" value="1"/>
</dbReference>
<evidence type="ECO:0000259" key="1">
    <source>
        <dbReference type="PROSITE" id="PS50042"/>
    </source>
</evidence>
<accession>A0ABZ0RG09</accession>
<dbReference type="InterPro" id="IPR014710">
    <property type="entry name" value="RmlC-like_jellyroll"/>
</dbReference>
<reference evidence="2 3" key="1">
    <citation type="submission" date="2023-11" db="EMBL/GenBank/DDBJ databases">
        <title>Coraliomargarita sp. nov., isolated from marine algae.</title>
        <authorList>
            <person name="Lee J.K."/>
            <person name="Baek J.H."/>
            <person name="Kim J.M."/>
            <person name="Choi D.G."/>
            <person name="Jeon C.O."/>
        </authorList>
    </citation>
    <scope>NUCLEOTIDE SEQUENCE [LARGE SCALE GENOMIC DNA]</scope>
    <source>
        <strain evidence="2 3">J2-16</strain>
    </source>
</reference>
<dbReference type="Proteomes" id="UP001324993">
    <property type="component" value="Chromosome"/>
</dbReference>
<dbReference type="Gene3D" id="2.60.120.10">
    <property type="entry name" value="Jelly Rolls"/>
    <property type="match status" value="1"/>
</dbReference>
<feature type="domain" description="Cyclic nucleotide-binding" evidence="1">
    <location>
        <begin position="1"/>
        <end position="102"/>
    </location>
</feature>
<dbReference type="InterPro" id="IPR050818">
    <property type="entry name" value="KCNH_animal-type"/>
</dbReference>
<dbReference type="InterPro" id="IPR018490">
    <property type="entry name" value="cNMP-bd_dom_sf"/>
</dbReference>
<dbReference type="EMBL" id="CP138858">
    <property type="protein sequence ID" value="WPJ93955.1"/>
    <property type="molecule type" value="Genomic_DNA"/>
</dbReference>
<name>A0ABZ0RG09_9BACT</name>
<dbReference type="SUPFAM" id="SSF51206">
    <property type="entry name" value="cAMP-binding domain-like"/>
    <property type="match status" value="1"/>
</dbReference>
<dbReference type="InterPro" id="IPR000595">
    <property type="entry name" value="cNMP-bd_dom"/>
</dbReference>
<dbReference type="CDD" id="cd00038">
    <property type="entry name" value="CAP_ED"/>
    <property type="match status" value="1"/>
</dbReference>
<dbReference type="RefSeq" id="WP_319830921.1">
    <property type="nucleotide sequence ID" value="NZ_CP138858.1"/>
</dbReference>
<keyword evidence="3" id="KW-1185">Reference proteome</keyword>
<evidence type="ECO:0000313" key="3">
    <source>
        <dbReference type="Proteomes" id="UP001324993"/>
    </source>
</evidence>
<dbReference type="PRINTS" id="PR00103">
    <property type="entry name" value="CAMPKINASE"/>
</dbReference>
<evidence type="ECO:0000313" key="2">
    <source>
        <dbReference type="EMBL" id="WPJ93955.1"/>
    </source>
</evidence>
<organism evidence="2 3">
    <name type="scientific">Coraliomargarita algicola</name>
    <dbReference type="NCBI Taxonomy" id="3092156"/>
    <lineage>
        <taxon>Bacteria</taxon>
        <taxon>Pseudomonadati</taxon>
        <taxon>Verrucomicrobiota</taxon>
        <taxon>Opitutia</taxon>
        <taxon>Puniceicoccales</taxon>
        <taxon>Coraliomargaritaceae</taxon>
        <taxon>Coraliomargarita</taxon>
    </lineage>
</organism>